<keyword evidence="1" id="KW-0235">DNA replication</keyword>
<keyword evidence="5" id="KW-0067">ATP-binding</keyword>
<dbReference type="HOGENOM" id="CLU_124871_0_0_11"/>
<dbReference type="SUPFAM" id="SSF48024">
    <property type="entry name" value="N-terminal domain of DnaB helicase"/>
    <property type="match status" value="1"/>
</dbReference>
<dbReference type="InterPro" id="IPR036185">
    <property type="entry name" value="DNA_heli_DnaB-like_N_sf"/>
</dbReference>
<dbReference type="Pfam" id="PF00772">
    <property type="entry name" value="DnaB"/>
    <property type="match status" value="1"/>
</dbReference>
<dbReference type="Proteomes" id="UP000008710">
    <property type="component" value="Chromosome"/>
</dbReference>
<evidence type="ECO:0000313" key="6">
    <source>
        <dbReference type="Proteomes" id="UP000008710"/>
    </source>
</evidence>
<keyword evidence="5" id="KW-0347">Helicase</keyword>
<evidence type="ECO:0000256" key="3">
    <source>
        <dbReference type="SAM" id="MobiDB-lite"/>
    </source>
</evidence>
<dbReference type="eggNOG" id="COG0305">
    <property type="taxonomic scope" value="Bacteria"/>
</dbReference>
<reference evidence="6" key="1">
    <citation type="journal article" date="2006" name="Proc. Natl. Acad. Sci. U.S.A.">
        <title>The complete genome of Rhodococcus sp. RHA1 provides insights into a catabolic powerhouse.</title>
        <authorList>
            <person name="McLeod M.P."/>
            <person name="Warren R.L."/>
            <person name="Hsiao W.W.L."/>
            <person name="Araki N."/>
            <person name="Myhre M."/>
            <person name="Fernandes C."/>
            <person name="Miyazawa D."/>
            <person name="Wong W."/>
            <person name="Lillquist A.L."/>
            <person name="Wang D."/>
            <person name="Dosanjh M."/>
            <person name="Hara H."/>
            <person name="Petrescu A."/>
            <person name="Morin R.D."/>
            <person name="Yang G."/>
            <person name="Stott J.M."/>
            <person name="Schein J.E."/>
            <person name="Shin H."/>
            <person name="Smailus D."/>
            <person name="Siddiqui A.S."/>
            <person name="Marra M.A."/>
            <person name="Jones S.J.M."/>
            <person name="Holt R."/>
            <person name="Brinkman F.S.L."/>
            <person name="Miyauchi K."/>
            <person name="Fukuda M."/>
            <person name="Davies J.E."/>
            <person name="Mohn W.W."/>
            <person name="Eltis L.D."/>
        </authorList>
    </citation>
    <scope>NUCLEOTIDE SEQUENCE [LARGE SCALE GENOMIC DNA]</scope>
    <source>
        <strain evidence="6">RHA1</strain>
    </source>
</reference>
<organism evidence="5 6">
    <name type="scientific">Rhodococcus jostii (strain RHA1)</name>
    <dbReference type="NCBI Taxonomy" id="101510"/>
    <lineage>
        <taxon>Bacteria</taxon>
        <taxon>Bacillati</taxon>
        <taxon>Actinomycetota</taxon>
        <taxon>Actinomycetes</taxon>
        <taxon>Mycobacteriales</taxon>
        <taxon>Nocardiaceae</taxon>
        <taxon>Rhodococcus</taxon>
    </lineage>
</organism>
<dbReference type="KEGG" id="rha:RHA1_ro03165"/>
<feature type="domain" description="DNA helicase DnaB-like N-terminal" evidence="4">
    <location>
        <begin position="48"/>
        <end position="146"/>
    </location>
</feature>
<dbReference type="InterPro" id="IPR016136">
    <property type="entry name" value="DNA_helicase_N/primase_C"/>
</dbReference>
<dbReference type="GO" id="GO:0003677">
    <property type="term" value="F:DNA binding"/>
    <property type="evidence" value="ECO:0007669"/>
    <property type="project" value="UniProtKB-KW"/>
</dbReference>
<dbReference type="RefSeq" id="WP_011595828.1">
    <property type="nucleotide sequence ID" value="NC_008268.1"/>
</dbReference>
<name>Q0SBW8_RHOJR</name>
<gene>
    <name evidence="5" type="ordered locus">RHA1_ro03165</name>
</gene>
<feature type="region of interest" description="Disordered" evidence="3">
    <location>
        <begin position="1"/>
        <end position="37"/>
    </location>
</feature>
<evidence type="ECO:0000313" key="5">
    <source>
        <dbReference type="EMBL" id="ABG94968.1"/>
    </source>
</evidence>
<dbReference type="AlphaFoldDB" id="Q0SBW8"/>
<dbReference type="Gene3D" id="1.10.860.10">
    <property type="entry name" value="DNAb Helicase, Chain A"/>
    <property type="match status" value="1"/>
</dbReference>
<dbReference type="GO" id="GO:0006260">
    <property type="term" value="P:DNA replication"/>
    <property type="evidence" value="ECO:0007669"/>
    <property type="project" value="UniProtKB-KW"/>
</dbReference>
<proteinExistence type="predicted"/>
<keyword evidence="5" id="KW-0378">Hydrolase</keyword>
<dbReference type="PATRIC" id="fig|101510.16.peg.3199"/>
<sequence length="201" mass="21655">MTAALELVHTQATDAGPAEPIDAGPAEPIDAGPAEPIDATDLGIDAHTDIEVLCLCALLWAPTDAAHRAVAALDPADFQQPVHRELYTVIAGLVRSGVPHDPTMVAADLERTGKFAGHHGRQRSRHLANITTRGADHIALDHYTRAVISQAYRRSFRAAAESLAQAAEQLPEYQLFEHMVALGRQQRTATQRLDNLRGAAQ</sequence>
<dbReference type="InterPro" id="IPR007693">
    <property type="entry name" value="DNA_helicase_DnaB-like_N"/>
</dbReference>
<keyword evidence="2" id="KW-0238">DNA-binding</keyword>
<evidence type="ECO:0000259" key="4">
    <source>
        <dbReference type="Pfam" id="PF00772"/>
    </source>
</evidence>
<protein>
    <submittedName>
        <fullName evidence="5">Possible replicative DNA helicase</fullName>
    </submittedName>
</protein>
<accession>Q0SBW8</accession>
<dbReference type="OrthoDB" id="4373732at2"/>
<dbReference type="GO" id="GO:0005524">
    <property type="term" value="F:ATP binding"/>
    <property type="evidence" value="ECO:0007669"/>
    <property type="project" value="InterPro"/>
</dbReference>
<evidence type="ECO:0000256" key="2">
    <source>
        <dbReference type="ARBA" id="ARBA00023125"/>
    </source>
</evidence>
<dbReference type="GO" id="GO:0003678">
    <property type="term" value="F:DNA helicase activity"/>
    <property type="evidence" value="ECO:0007669"/>
    <property type="project" value="InterPro"/>
</dbReference>
<dbReference type="EMBL" id="CP000431">
    <property type="protein sequence ID" value="ABG94968.1"/>
    <property type="molecule type" value="Genomic_DNA"/>
</dbReference>
<evidence type="ECO:0000256" key="1">
    <source>
        <dbReference type="ARBA" id="ARBA00022705"/>
    </source>
</evidence>
<keyword evidence="5" id="KW-0547">Nucleotide-binding</keyword>